<dbReference type="InterPro" id="IPR033121">
    <property type="entry name" value="PEPTIDASE_A1"/>
</dbReference>
<dbReference type="GO" id="GO:0004190">
    <property type="term" value="F:aspartic-type endopeptidase activity"/>
    <property type="evidence" value="ECO:0007669"/>
    <property type="project" value="UniProtKB-KW"/>
</dbReference>
<sequence length="454" mass="49309">MAGNFTVLSLFSKLSLLFFINLFLSPLIEGKHGFSTHLIHRDTPKSPLYNPSNSYFETLNKAFHRSFSRAEYFKKRISQSHSKSLSDSIDGIQSHITSITGEYLIKVSIGTPPVDILAIADTGSDLTWTQCNPCKQCYEQSAPLFDPRKTSSYRKLSCDSLLCTEVGTQTCDSENNCGYRVSYGDHSYSIGDLSAETFTFESSSGGSVSIPKVVFGCGHENEGTFNESASGIVGLGGGSLSIIKQLSGSIGGRFSYCLVPKDSASDASSKINFGTNAIVSGPTAVSTPLIKKNPDTFYYLNLEGFSIGNTRISNKGFSKLHNISATAVEEGNIIIDSGTTLTYVPQEFYQDLESQLSKIIRGTRVSDPLSIFGLCYKSEINIEFPKLVAHFTNADIVLAPTSTFLEVSEGMICLTIVPSDELAIFGNLLQINYLIGYDLVNGKVSFLPADCTKN</sequence>
<proteinExistence type="inferred from homology"/>
<dbReference type="PROSITE" id="PS00141">
    <property type="entry name" value="ASP_PROTEASE"/>
    <property type="match status" value="1"/>
</dbReference>
<dbReference type="GO" id="GO:0005576">
    <property type="term" value="C:extracellular region"/>
    <property type="evidence" value="ECO:0007669"/>
    <property type="project" value="UniProtKB-SubCell"/>
</dbReference>
<dbReference type="OrthoDB" id="2747330at2759"/>
<comment type="similarity">
    <text evidence="1">Belongs to the peptidase A1 family.</text>
</comment>
<dbReference type="PROSITE" id="PS51767">
    <property type="entry name" value="PEPTIDASE_A1"/>
    <property type="match status" value="1"/>
</dbReference>
<feature type="chain" id="PRO_5046213734" evidence="6">
    <location>
        <begin position="31"/>
        <end position="454"/>
    </location>
</feature>
<dbReference type="InterPro" id="IPR021109">
    <property type="entry name" value="Peptidase_aspartic_dom_sf"/>
</dbReference>
<evidence type="ECO:0000256" key="4">
    <source>
        <dbReference type="ARBA" id="ARBA00022801"/>
    </source>
</evidence>
<evidence type="ECO:0000256" key="2">
    <source>
        <dbReference type="ARBA" id="ARBA00022670"/>
    </source>
</evidence>
<accession>A0A6P6VH15</accession>
<evidence type="ECO:0000256" key="5">
    <source>
        <dbReference type="ARBA" id="ARBA00023180"/>
    </source>
</evidence>
<dbReference type="InterPro" id="IPR034161">
    <property type="entry name" value="Pepsin-like_plant"/>
</dbReference>
<dbReference type="CDD" id="cd05476">
    <property type="entry name" value="pepsin_A_like_plant"/>
    <property type="match status" value="1"/>
</dbReference>
<dbReference type="GO" id="GO:0006508">
    <property type="term" value="P:proteolysis"/>
    <property type="evidence" value="ECO:0007669"/>
    <property type="project" value="UniProtKB-KW"/>
</dbReference>
<evidence type="ECO:0000256" key="3">
    <source>
        <dbReference type="ARBA" id="ARBA00022750"/>
    </source>
</evidence>
<dbReference type="InterPro" id="IPR001969">
    <property type="entry name" value="Aspartic_peptidase_AS"/>
</dbReference>
<dbReference type="InterPro" id="IPR032861">
    <property type="entry name" value="TAXi_N"/>
</dbReference>
<dbReference type="GeneID" id="113723281"/>
<evidence type="ECO:0000256" key="1">
    <source>
        <dbReference type="ARBA" id="ARBA00007447"/>
    </source>
</evidence>
<feature type="domain" description="Peptidase A1" evidence="7">
    <location>
        <begin position="103"/>
        <end position="447"/>
    </location>
</feature>
<organism evidence="8 9">
    <name type="scientific">Coffea arabica</name>
    <name type="common">Arabian coffee</name>
    <dbReference type="NCBI Taxonomy" id="13443"/>
    <lineage>
        <taxon>Eukaryota</taxon>
        <taxon>Viridiplantae</taxon>
        <taxon>Streptophyta</taxon>
        <taxon>Embryophyta</taxon>
        <taxon>Tracheophyta</taxon>
        <taxon>Spermatophyta</taxon>
        <taxon>Magnoliopsida</taxon>
        <taxon>eudicotyledons</taxon>
        <taxon>Gunneridae</taxon>
        <taxon>Pentapetalae</taxon>
        <taxon>asterids</taxon>
        <taxon>lamiids</taxon>
        <taxon>Gentianales</taxon>
        <taxon>Rubiaceae</taxon>
        <taxon>Ixoroideae</taxon>
        <taxon>Gardenieae complex</taxon>
        <taxon>Bertiereae - Coffeeae clade</taxon>
        <taxon>Coffeeae</taxon>
        <taxon>Coffea</taxon>
    </lineage>
</organism>
<dbReference type="Gene3D" id="2.40.70.10">
    <property type="entry name" value="Acid Proteases"/>
    <property type="match status" value="2"/>
</dbReference>
<dbReference type="Proteomes" id="UP001652660">
    <property type="component" value="Chromosome 5c"/>
</dbReference>
<keyword evidence="4" id="KW-0378">Hydrolase</keyword>
<dbReference type="Pfam" id="PF14543">
    <property type="entry name" value="TAXi_N"/>
    <property type="match status" value="1"/>
</dbReference>
<dbReference type="InterPro" id="IPR032799">
    <property type="entry name" value="TAXi_C"/>
</dbReference>
<evidence type="ECO:0000313" key="8">
    <source>
        <dbReference type="Proteomes" id="UP001652660"/>
    </source>
</evidence>
<dbReference type="AlphaFoldDB" id="A0A6P6VH15"/>
<evidence type="ECO:0000313" key="9">
    <source>
        <dbReference type="RefSeq" id="XP_027102248.2"/>
    </source>
</evidence>
<dbReference type="Pfam" id="PF14541">
    <property type="entry name" value="TAXi_C"/>
    <property type="match status" value="1"/>
</dbReference>
<evidence type="ECO:0000259" key="7">
    <source>
        <dbReference type="PROSITE" id="PS51767"/>
    </source>
</evidence>
<dbReference type="RefSeq" id="XP_027102248.2">
    <property type="nucleotide sequence ID" value="XM_027246447.2"/>
</dbReference>
<dbReference type="InterPro" id="IPR051708">
    <property type="entry name" value="Plant_Aspart_Prot_A1"/>
</dbReference>
<gene>
    <name evidence="9" type="primary">LOC113723281</name>
</gene>
<dbReference type="PANTHER" id="PTHR47967:SF128">
    <property type="entry name" value="ASPARTIC PROTEINASE CDR1-LIKE"/>
    <property type="match status" value="1"/>
</dbReference>
<keyword evidence="6" id="KW-0732">Signal</keyword>
<protein>
    <submittedName>
        <fullName evidence="9">Aspartic proteinase CDR1</fullName>
    </submittedName>
</protein>
<keyword evidence="2" id="KW-0645">Protease</keyword>
<keyword evidence="3" id="KW-0064">Aspartyl protease</keyword>
<reference evidence="9" key="2">
    <citation type="submission" date="2025-08" db="UniProtKB">
        <authorList>
            <consortium name="RefSeq"/>
        </authorList>
    </citation>
    <scope>IDENTIFICATION</scope>
    <source>
        <tissue evidence="9">Leaves</tissue>
    </source>
</reference>
<dbReference type="PANTHER" id="PTHR47967">
    <property type="entry name" value="OS07G0603500 PROTEIN-RELATED"/>
    <property type="match status" value="1"/>
</dbReference>
<keyword evidence="8" id="KW-1185">Reference proteome</keyword>
<feature type="signal peptide" evidence="6">
    <location>
        <begin position="1"/>
        <end position="30"/>
    </location>
</feature>
<dbReference type="SUPFAM" id="SSF50630">
    <property type="entry name" value="Acid proteases"/>
    <property type="match status" value="1"/>
</dbReference>
<evidence type="ECO:0000256" key="6">
    <source>
        <dbReference type="SAM" id="SignalP"/>
    </source>
</evidence>
<reference evidence="8" key="1">
    <citation type="journal article" date="2025" name="Foods">
        <title>Unveiling the Microbial Signatures of Arabica Coffee Cherries: Insights into Ripeness Specific Diversity, Functional Traits, and Implications for Quality and Safety.</title>
        <authorList>
            <consortium name="RefSeq"/>
            <person name="Tenea G.N."/>
            <person name="Cifuentes V."/>
            <person name="Reyes P."/>
            <person name="Cevallos-Vallejos M."/>
        </authorList>
    </citation>
    <scope>NUCLEOTIDE SEQUENCE [LARGE SCALE GENOMIC DNA]</scope>
</reference>
<name>A0A6P6VH15_COFAR</name>
<keyword evidence="5" id="KW-0325">Glycoprotein</keyword>